<protein>
    <submittedName>
        <fullName evidence="1">Uncharacterized protein</fullName>
    </submittedName>
</protein>
<reference evidence="1 2" key="1">
    <citation type="journal article" date="2022" name="Hortic Res">
        <title>A haplotype resolved chromosomal level avocado genome allows analysis of novel avocado genes.</title>
        <authorList>
            <person name="Nath O."/>
            <person name="Fletcher S.J."/>
            <person name="Hayward A."/>
            <person name="Shaw L.M."/>
            <person name="Masouleh A.K."/>
            <person name="Furtado A."/>
            <person name="Henry R.J."/>
            <person name="Mitter N."/>
        </authorList>
    </citation>
    <scope>NUCLEOTIDE SEQUENCE [LARGE SCALE GENOMIC DNA]</scope>
    <source>
        <strain evidence="2">cv. Hass</strain>
    </source>
</reference>
<gene>
    <name evidence="1" type="ORF">MRB53_022985</name>
</gene>
<dbReference type="EMBL" id="CM056815">
    <property type="protein sequence ID" value="KAJ8629662.1"/>
    <property type="molecule type" value="Genomic_DNA"/>
</dbReference>
<proteinExistence type="predicted"/>
<sequence>MCDIGEGLMNYREGKRADALKREKTVTNHCSREKRGLLRFGAVCSCRGEWVSGPRHLVFAELEKKRGQPSCSHRHQRSHRTSLPEAIGSDKEKVEPGIAYIYVADRM</sequence>
<accession>A0ACC2L8I1</accession>
<evidence type="ECO:0000313" key="1">
    <source>
        <dbReference type="EMBL" id="KAJ8629662.1"/>
    </source>
</evidence>
<keyword evidence="2" id="KW-1185">Reference proteome</keyword>
<dbReference type="Proteomes" id="UP001234297">
    <property type="component" value="Chromosome 7"/>
</dbReference>
<evidence type="ECO:0000313" key="2">
    <source>
        <dbReference type="Proteomes" id="UP001234297"/>
    </source>
</evidence>
<name>A0ACC2L8I1_PERAE</name>
<organism evidence="1 2">
    <name type="scientific">Persea americana</name>
    <name type="common">Avocado</name>
    <dbReference type="NCBI Taxonomy" id="3435"/>
    <lineage>
        <taxon>Eukaryota</taxon>
        <taxon>Viridiplantae</taxon>
        <taxon>Streptophyta</taxon>
        <taxon>Embryophyta</taxon>
        <taxon>Tracheophyta</taxon>
        <taxon>Spermatophyta</taxon>
        <taxon>Magnoliopsida</taxon>
        <taxon>Magnoliidae</taxon>
        <taxon>Laurales</taxon>
        <taxon>Lauraceae</taxon>
        <taxon>Persea</taxon>
    </lineage>
</organism>
<comment type="caution">
    <text evidence="1">The sequence shown here is derived from an EMBL/GenBank/DDBJ whole genome shotgun (WGS) entry which is preliminary data.</text>
</comment>